<evidence type="ECO:0000256" key="3">
    <source>
        <dbReference type="ARBA" id="ARBA00022835"/>
    </source>
</evidence>
<dbReference type="GO" id="GO:0005737">
    <property type="term" value="C:cytoplasm"/>
    <property type="evidence" value="ECO:0007669"/>
    <property type="project" value="TreeGrafter"/>
</dbReference>
<evidence type="ECO:0000313" key="6">
    <source>
        <dbReference type="EMBL" id="QDZ24975.1"/>
    </source>
</evidence>
<keyword evidence="3" id="KW-0271">Exosome</keyword>
<keyword evidence="2" id="KW-0963">Cytoplasm</keyword>
<keyword evidence="6" id="KW-0378">Hydrolase</keyword>
<dbReference type="STRING" id="1764295.A0A5B8MZ67"/>
<sequence>MVLVAESEVVCPGDKLGRDNEDCVSGANTHVYKGYVIASTLGKLVCEQPSKLDFGLDPGSTTTTTTTTMGEASGKRLPVVSIRAEGSKPGQGEESVGALSIGDEVLCRVKRLNPRYASCDISCKGNSPLIKEFLGIIRVQDVRATEIDKVSILSSFRPGDIVRAEVISLGESQSLLLSTAKDHLGVLHAKSEQGETMVQVSPTEMLCPVTKAREERKIAQ</sequence>
<dbReference type="Pfam" id="PF10447">
    <property type="entry name" value="EXOSC1"/>
    <property type="match status" value="1"/>
</dbReference>
<dbReference type="GO" id="GO:0004527">
    <property type="term" value="F:exonuclease activity"/>
    <property type="evidence" value="ECO:0007669"/>
    <property type="project" value="UniProtKB-KW"/>
</dbReference>
<evidence type="ECO:0000259" key="5">
    <source>
        <dbReference type="Pfam" id="PF14382"/>
    </source>
</evidence>
<protein>
    <submittedName>
        <fullName evidence="6">Putative exosome complex exonuclease</fullName>
    </submittedName>
</protein>
<keyword evidence="7" id="KW-1185">Reference proteome</keyword>
<dbReference type="PANTHER" id="PTHR12686:SF8">
    <property type="entry name" value="EXOSOME COMPLEX COMPONENT CSL4"/>
    <property type="match status" value="1"/>
</dbReference>
<feature type="domain" description="Exosome complex component CSL4 C-terminal" evidence="4">
    <location>
        <begin position="131"/>
        <end position="169"/>
    </location>
</feature>
<dbReference type="InterPro" id="IPR012340">
    <property type="entry name" value="NA-bd_OB-fold"/>
</dbReference>
<keyword evidence="6" id="KW-0540">Nuclease</keyword>
<evidence type="ECO:0000259" key="4">
    <source>
        <dbReference type="Pfam" id="PF10447"/>
    </source>
</evidence>
<dbReference type="Gene3D" id="2.40.50.140">
    <property type="entry name" value="Nucleic acid-binding proteins"/>
    <property type="match status" value="1"/>
</dbReference>
<dbReference type="EMBL" id="CP031048">
    <property type="protein sequence ID" value="QDZ24975.1"/>
    <property type="molecule type" value="Genomic_DNA"/>
</dbReference>
<dbReference type="InterPro" id="IPR025721">
    <property type="entry name" value="Exosome_cplx_N_dom"/>
</dbReference>
<dbReference type="GO" id="GO:0005730">
    <property type="term" value="C:nucleolus"/>
    <property type="evidence" value="ECO:0007669"/>
    <property type="project" value="UniProtKB-SubCell"/>
</dbReference>
<dbReference type="GO" id="GO:0006396">
    <property type="term" value="P:RNA processing"/>
    <property type="evidence" value="ECO:0007669"/>
    <property type="project" value="InterPro"/>
</dbReference>
<gene>
    <name evidence="6" type="ORF">A3770_15p74930</name>
</gene>
<organism evidence="6 7">
    <name type="scientific">Chloropicon primus</name>
    <dbReference type="NCBI Taxonomy" id="1764295"/>
    <lineage>
        <taxon>Eukaryota</taxon>
        <taxon>Viridiplantae</taxon>
        <taxon>Chlorophyta</taxon>
        <taxon>Chloropicophyceae</taxon>
        <taxon>Chloropicales</taxon>
        <taxon>Chloropicaceae</taxon>
        <taxon>Chloropicon</taxon>
    </lineage>
</organism>
<dbReference type="AlphaFoldDB" id="A0A5B8MZ67"/>
<dbReference type="Gene3D" id="2.40.50.100">
    <property type="match status" value="1"/>
</dbReference>
<feature type="domain" description="Exosome complex component N-terminal" evidence="5">
    <location>
        <begin position="9"/>
        <end position="44"/>
    </location>
</feature>
<dbReference type="GO" id="GO:0003723">
    <property type="term" value="F:RNA binding"/>
    <property type="evidence" value="ECO:0007669"/>
    <property type="project" value="InterPro"/>
</dbReference>
<dbReference type="InterPro" id="IPR019495">
    <property type="entry name" value="EXOSC1_C"/>
</dbReference>
<reference evidence="6 7" key="1">
    <citation type="submission" date="2018-07" db="EMBL/GenBank/DDBJ databases">
        <title>The complete nuclear genome of the prasinophyte Chloropicon primus (CCMP1205).</title>
        <authorList>
            <person name="Pombert J.-F."/>
            <person name="Otis C."/>
            <person name="Turmel M."/>
            <person name="Lemieux C."/>
        </authorList>
    </citation>
    <scope>NUCLEOTIDE SEQUENCE [LARGE SCALE GENOMIC DNA]</scope>
    <source>
        <strain evidence="6 7">CCMP1205</strain>
    </source>
</reference>
<dbReference type="GO" id="GO:0000176">
    <property type="term" value="C:nuclear exosome (RNase complex)"/>
    <property type="evidence" value="ECO:0007669"/>
    <property type="project" value="TreeGrafter"/>
</dbReference>
<dbReference type="Proteomes" id="UP000316726">
    <property type="component" value="Chromosome 15"/>
</dbReference>
<name>A0A5B8MZ67_9CHLO</name>
<proteinExistence type="predicted"/>
<dbReference type="SUPFAM" id="SSF110324">
    <property type="entry name" value="Ribosomal L27 protein-like"/>
    <property type="match status" value="1"/>
</dbReference>
<dbReference type="SUPFAM" id="SSF50249">
    <property type="entry name" value="Nucleic acid-binding proteins"/>
    <property type="match status" value="1"/>
</dbReference>
<dbReference type="OrthoDB" id="440760at2759"/>
<evidence type="ECO:0000256" key="1">
    <source>
        <dbReference type="ARBA" id="ARBA00004604"/>
    </source>
</evidence>
<evidence type="ECO:0000313" key="7">
    <source>
        <dbReference type="Proteomes" id="UP000316726"/>
    </source>
</evidence>
<evidence type="ECO:0000256" key="2">
    <source>
        <dbReference type="ARBA" id="ARBA00022490"/>
    </source>
</evidence>
<dbReference type="PANTHER" id="PTHR12686">
    <property type="entry name" value="3'-5' EXORIBONUCLEASE CSL4-RELATED"/>
    <property type="match status" value="1"/>
</dbReference>
<dbReference type="Pfam" id="PF14382">
    <property type="entry name" value="ECR1_N"/>
    <property type="match status" value="1"/>
</dbReference>
<dbReference type="InterPro" id="IPR039771">
    <property type="entry name" value="Csl4"/>
</dbReference>
<comment type="subcellular location">
    <subcellularLocation>
        <location evidence="1">Nucleus</location>
        <location evidence="1">Nucleolus</location>
    </subcellularLocation>
</comment>
<keyword evidence="6" id="KW-0269">Exonuclease</keyword>
<accession>A0A5B8MZ67</accession>